<dbReference type="Proteomes" id="UP001472677">
    <property type="component" value="Unassembled WGS sequence"/>
</dbReference>
<accession>A0ABR2C3Z3</accession>
<evidence type="ECO:0000313" key="1">
    <source>
        <dbReference type="EMBL" id="KAK8513442.1"/>
    </source>
</evidence>
<gene>
    <name evidence="1" type="ORF">V6N12_052630</name>
</gene>
<comment type="caution">
    <text evidence="1">The sequence shown here is derived from an EMBL/GenBank/DDBJ whole genome shotgun (WGS) entry which is preliminary data.</text>
</comment>
<sequence>MEAEHIAVEDNTDEDSYLDMCFRADYDVDPFLSFQSAKSLNQQSRLPSSSLLYFASVFNRPTLAFPAAILGLSLQCFMVRAVRAETRVKSIVYAV</sequence>
<protein>
    <submittedName>
        <fullName evidence="1">Uncharacterized protein</fullName>
    </submittedName>
</protein>
<proteinExistence type="predicted"/>
<organism evidence="1 2">
    <name type="scientific">Hibiscus sabdariffa</name>
    <name type="common">roselle</name>
    <dbReference type="NCBI Taxonomy" id="183260"/>
    <lineage>
        <taxon>Eukaryota</taxon>
        <taxon>Viridiplantae</taxon>
        <taxon>Streptophyta</taxon>
        <taxon>Embryophyta</taxon>
        <taxon>Tracheophyta</taxon>
        <taxon>Spermatophyta</taxon>
        <taxon>Magnoliopsida</taxon>
        <taxon>eudicotyledons</taxon>
        <taxon>Gunneridae</taxon>
        <taxon>Pentapetalae</taxon>
        <taxon>rosids</taxon>
        <taxon>malvids</taxon>
        <taxon>Malvales</taxon>
        <taxon>Malvaceae</taxon>
        <taxon>Malvoideae</taxon>
        <taxon>Hibiscus</taxon>
    </lineage>
</organism>
<evidence type="ECO:0000313" key="2">
    <source>
        <dbReference type="Proteomes" id="UP001472677"/>
    </source>
</evidence>
<reference evidence="1 2" key="1">
    <citation type="journal article" date="2024" name="G3 (Bethesda)">
        <title>Genome assembly of Hibiscus sabdariffa L. provides insights into metabolisms of medicinal natural products.</title>
        <authorList>
            <person name="Kim T."/>
        </authorList>
    </citation>
    <scope>NUCLEOTIDE SEQUENCE [LARGE SCALE GENOMIC DNA]</scope>
    <source>
        <strain evidence="1">TK-2024</strain>
        <tissue evidence="1">Old leaves</tissue>
    </source>
</reference>
<dbReference type="EMBL" id="JBBPBM010000069">
    <property type="protein sequence ID" value="KAK8513442.1"/>
    <property type="molecule type" value="Genomic_DNA"/>
</dbReference>
<keyword evidence="2" id="KW-1185">Reference proteome</keyword>
<name>A0ABR2C3Z3_9ROSI</name>